<reference evidence="6" key="1">
    <citation type="submission" date="2022-11" db="UniProtKB">
        <authorList>
            <consortium name="EnsemblMetazoa"/>
        </authorList>
    </citation>
    <scope>IDENTIFICATION</scope>
</reference>
<keyword evidence="7" id="KW-1185">Reference proteome</keyword>
<dbReference type="Pfam" id="PF03607">
    <property type="entry name" value="DCX"/>
    <property type="match status" value="2"/>
</dbReference>
<dbReference type="PROSITE" id="PS50082">
    <property type="entry name" value="WD_REPEATS_2"/>
    <property type="match status" value="3"/>
</dbReference>
<evidence type="ECO:0000259" key="5">
    <source>
        <dbReference type="PROSITE" id="PS50309"/>
    </source>
</evidence>
<feature type="repeat" description="WD" evidence="3">
    <location>
        <begin position="846"/>
        <end position="878"/>
    </location>
</feature>
<dbReference type="SMART" id="SM00537">
    <property type="entry name" value="DCX"/>
    <property type="match status" value="2"/>
</dbReference>
<dbReference type="GO" id="GO:0000226">
    <property type="term" value="P:microtubule cytoskeleton organization"/>
    <property type="evidence" value="ECO:0007669"/>
    <property type="project" value="TreeGrafter"/>
</dbReference>
<dbReference type="OrthoDB" id="47802at2759"/>
<dbReference type="InterPro" id="IPR055442">
    <property type="entry name" value="Beta-prop_EML-like_2nd"/>
</dbReference>
<dbReference type="InterPro" id="IPR036322">
    <property type="entry name" value="WD40_repeat_dom_sf"/>
</dbReference>
<dbReference type="OMA" id="FTIFYIE"/>
<name>A0A914BTA9_PATMI</name>
<evidence type="ECO:0000313" key="6">
    <source>
        <dbReference type="EnsemblMetazoa" id="XP_038078772.1"/>
    </source>
</evidence>
<dbReference type="GO" id="GO:0008017">
    <property type="term" value="F:microtubule binding"/>
    <property type="evidence" value="ECO:0007669"/>
    <property type="project" value="TreeGrafter"/>
</dbReference>
<feature type="region of interest" description="Disordered" evidence="4">
    <location>
        <begin position="1"/>
        <end position="92"/>
    </location>
</feature>
<evidence type="ECO:0000256" key="3">
    <source>
        <dbReference type="PROSITE-ProRule" id="PRU00221"/>
    </source>
</evidence>
<dbReference type="InterPro" id="IPR036572">
    <property type="entry name" value="Doublecortin_dom_sf"/>
</dbReference>
<dbReference type="SUPFAM" id="SSF50978">
    <property type="entry name" value="WD40 repeat-like"/>
    <property type="match status" value="3"/>
</dbReference>
<evidence type="ECO:0000256" key="1">
    <source>
        <dbReference type="ARBA" id="ARBA00022574"/>
    </source>
</evidence>
<dbReference type="InterPro" id="IPR055439">
    <property type="entry name" value="Beta-prop_EML_1st"/>
</dbReference>
<dbReference type="Gene3D" id="3.10.20.230">
    <property type="entry name" value="Doublecortin domain"/>
    <property type="match status" value="2"/>
</dbReference>
<dbReference type="SMART" id="SM00320">
    <property type="entry name" value="WD40"/>
    <property type="match status" value="10"/>
</dbReference>
<evidence type="ECO:0000313" key="7">
    <source>
        <dbReference type="Proteomes" id="UP000887568"/>
    </source>
</evidence>
<dbReference type="GO" id="GO:0035556">
    <property type="term" value="P:intracellular signal transduction"/>
    <property type="evidence" value="ECO:0007669"/>
    <property type="project" value="InterPro"/>
</dbReference>
<dbReference type="Pfam" id="PF23414">
    <property type="entry name" value="Beta-prop_EML_2"/>
    <property type="match status" value="1"/>
</dbReference>
<dbReference type="InterPro" id="IPR001680">
    <property type="entry name" value="WD40_rpt"/>
</dbReference>
<dbReference type="EnsemblMetazoa" id="XM_038222844.1">
    <property type="protein sequence ID" value="XP_038078772.1"/>
    <property type="gene ID" value="LOC119746066"/>
</dbReference>
<dbReference type="InterPro" id="IPR005108">
    <property type="entry name" value="HELP"/>
</dbReference>
<dbReference type="GeneID" id="119746066"/>
<feature type="domain" description="Doublecortin" evidence="5">
    <location>
        <begin position="296"/>
        <end position="377"/>
    </location>
</feature>
<dbReference type="PANTHER" id="PTHR13720:SF55">
    <property type="entry name" value="ECHINODERM MICROTUBULE-ASSOCIATED PROTEIN-LIKE CG42247"/>
    <property type="match status" value="1"/>
</dbReference>
<sequence length="1224" mass="136621">MATGGGNGAGRHNPRSFLEVPEEVRGVKSISPRRRFKLSPVNPAYRPDDVVSSRYSVTSSDEERESPSRGWRSEGEYDDHHRGPLPDLRTGLEDDYRRLEELDVPASLPRYNVDTMIRYEPPAPPKPAPHEGRFTTKVVTFYRNGDKHFKGVTLPVNQRNFRLWDTLLKYLAEKIHLPYGVRYVYSLGGDQITSIAELVDGRAYVCASGQFAKNIPYGRAQHADRPWLNQKPSEGVRGADRELYQNEPSRRWHETVDQIAGEREPLPTLAQYVPHNPNVNSILAIETSYVGHAKPRMVLIISNTHRTSRASILLNPKTTQSFEQVLRDMTSAIVMTSPPVKQLFTWRTEEPVLSFTQLFRDFKNHDKFIACGLEPIRRTANFSDSSTETEYADGRGRFKGSLSDGAVRERDGKYASMHRRKVNRRAKGLQRNGVASSLEVYNADESNSPRSSLEDSPRLPPMKPRRAFGSSDGSDPPSDRRKLHRQYPSQKNPRVQDEVPMEIGDPNKGYNLRQRKPAQQGIEMDSEDSTPERSLEAAGPGARERGRKRGLAAPVTVEIHGQVRQFLPPSIVDPRNTTRVGLALNKRLKLDWVYGYRGFDHCNNLFVLPSGELLYYVGAVGVLYDKDTDRQRHYTGHNEDITSMAVHPNGTHVATGQLAGQLPDSTPRDIAMCHSAHIRVWEVETLHTHAILGLNFFDAGIACLSFSNENNGDWLLAVEQGTDHLLSVWEWNNDTLLAKSKEYTLYDAASTQTAGADAVVVGSFHPFDDSIIVTAGRQHLFFWSIVHRKIVRDKKSGNFDQNQRPSYVTCLEFSHTGDVLTGDSSGNITVWEKDNENVFRARHCIQHAHERSVFALCMLEDGTLLSGGGLDRRLQAWDSLQGYSSANIERLFTESAGGIRAIVPLNPGSPDGRIILGTTRNHIMEGSLQTKFIYVLQSHCQELWAVAAHPNEQAFATAGYDKYVMLWQADSHKLLWKSEVEKPCVSCAFNPSASVLAVGTTVGRFTVLNAYDGMHITSVQAGSQQLDAVHFSPDGGLLVLGSHDHKIYLYTVLDDGQVYRKAGFLQGHTNYVKQIDWSADGSYLQSVSGDYDLRFWDVTQMKKEKAEAVRDIVWQTQTCALGYTVSGIWPGRENDIDVNSVDRSRTGSLLATGDSSGWLSLYRHPCTSLKAASYDVKSHSAHVTAVRFLADDSCVISAGGADAVLMQWSIAGKGSQWDQEGALG</sequence>
<dbReference type="InterPro" id="IPR003533">
    <property type="entry name" value="Doublecortin_dom"/>
</dbReference>
<dbReference type="SUPFAM" id="SSF89837">
    <property type="entry name" value="Doublecortin (DC)"/>
    <property type="match status" value="2"/>
</dbReference>
<evidence type="ECO:0000256" key="4">
    <source>
        <dbReference type="SAM" id="MobiDB-lite"/>
    </source>
</evidence>
<dbReference type="Proteomes" id="UP000887568">
    <property type="component" value="Unplaced"/>
</dbReference>
<dbReference type="InterPro" id="IPR015943">
    <property type="entry name" value="WD40/YVTN_repeat-like_dom_sf"/>
</dbReference>
<feature type="region of interest" description="Disordered" evidence="4">
    <location>
        <begin position="383"/>
        <end position="549"/>
    </location>
</feature>
<dbReference type="PANTHER" id="PTHR13720">
    <property type="entry name" value="WD-40 REPEAT PROTEIN"/>
    <property type="match status" value="1"/>
</dbReference>
<dbReference type="Pfam" id="PF03451">
    <property type="entry name" value="HELP"/>
    <property type="match status" value="1"/>
</dbReference>
<dbReference type="Pfam" id="PF23409">
    <property type="entry name" value="Beta-prop_EML"/>
    <property type="match status" value="1"/>
</dbReference>
<feature type="domain" description="Doublecortin" evidence="5">
    <location>
        <begin position="137"/>
        <end position="218"/>
    </location>
</feature>
<feature type="compositionally biased region" description="Basic and acidic residues" evidence="4">
    <location>
        <begin position="65"/>
        <end position="92"/>
    </location>
</feature>
<dbReference type="GO" id="GO:0072686">
    <property type="term" value="C:mitotic spindle"/>
    <property type="evidence" value="ECO:0007669"/>
    <property type="project" value="TreeGrafter"/>
</dbReference>
<feature type="repeat" description="WD" evidence="3">
    <location>
        <begin position="936"/>
        <end position="977"/>
    </location>
</feature>
<dbReference type="InterPro" id="IPR050630">
    <property type="entry name" value="WD_repeat_EMAP"/>
</dbReference>
<accession>A0A914BTA9</accession>
<dbReference type="RefSeq" id="XP_038078772.1">
    <property type="nucleotide sequence ID" value="XM_038222844.1"/>
</dbReference>
<keyword evidence="1 3" id="KW-0853">WD repeat</keyword>
<dbReference type="PROSITE" id="PS50309">
    <property type="entry name" value="DC"/>
    <property type="match status" value="2"/>
</dbReference>
<dbReference type="PROSITE" id="PS50294">
    <property type="entry name" value="WD_REPEATS_REGION"/>
    <property type="match status" value="2"/>
</dbReference>
<protein>
    <recommendedName>
        <fullName evidence="5">Doublecortin domain-containing protein</fullName>
    </recommendedName>
</protein>
<feature type="repeat" description="WD" evidence="3">
    <location>
        <begin position="1065"/>
        <end position="1106"/>
    </location>
</feature>
<proteinExistence type="predicted"/>
<dbReference type="FunFam" id="2.130.10.10:FF:000320">
    <property type="entry name" value="echinoderm microtubule-associated protein-like 6"/>
    <property type="match status" value="1"/>
</dbReference>
<keyword evidence="2" id="KW-0677">Repeat</keyword>
<dbReference type="Gene3D" id="2.130.10.10">
    <property type="entry name" value="YVTN repeat-like/Quinoprotein amine dehydrogenase"/>
    <property type="match status" value="2"/>
</dbReference>
<evidence type="ECO:0000256" key="2">
    <source>
        <dbReference type="ARBA" id="ARBA00022737"/>
    </source>
</evidence>
<feature type="compositionally biased region" description="Basic residues" evidence="4">
    <location>
        <begin position="416"/>
        <end position="428"/>
    </location>
</feature>
<dbReference type="AlphaFoldDB" id="A0A914BTA9"/>
<organism evidence="6 7">
    <name type="scientific">Patiria miniata</name>
    <name type="common">Bat star</name>
    <name type="synonym">Asterina miniata</name>
    <dbReference type="NCBI Taxonomy" id="46514"/>
    <lineage>
        <taxon>Eukaryota</taxon>
        <taxon>Metazoa</taxon>
        <taxon>Echinodermata</taxon>
        <taxon>Eleutherozoa</taxon>
        <taxon>Asterozoa</taxon>
        <taxon>Asteroidea</taxon>
        <taxon>Valvatacea</taxon>
        <taxon>Valvatida</taxon>
        <taxon>Asterinidae</taxon>
        <taxon>Patiria</taxon>
    </lineage>
</organism>